<name>B6K6V1_SCHJY</name>
<dbReference type="AlphaFoldDB" id="B6K6V1"/>
<dbReference type="OrthoDB" id="9909019at2759"/>
<keyword evidence="5 11" id="KW-0472">Membrane</keyword>
<feature type="domain" description="Palmitoyltransferase DHHC" evidence="12">
    <location>
        <begin position="179"/>
        <end position="307"/>
    </location>
</feature>
<evidence type="ECO:0000256" key="7">
    <source>
        <dbReference type="ARBA" id="ARBA00023288"/>
    </source>
</evidence>
<dbReference type="JaponicusDB" id="SJAG_04451">
    <property type="gene designation" value="erf2"/>
</dbReference>
<dbReference type="PANTHER" id="PTHR22883:SF43">
    <property type="entry name" value="PALMITOYLTRANSFERASE APP"/>
    <property type="match status" value="1"/>
</dbReference>
<dbReference type="STRING" id="402676.B6K6V1"/>
<evidence type="ECO:0000256" key="5">
    <source>
        <dbReference type="ARBA" id="ARBA00023136"/>
    </source>
</evidence>
<evidence type="ECO:0000313" key="13">
    <source>
        <dbReference type="EMBL" id="EEB09255.1"/>
    </source>
</evidence>
<feature type="transmembrane region" description="Helical" evidence="11">
    <location>
        <begin position="268"/>
        <end position="297"/>
    </location>
</feature>
<comment type="catalytic activity">
    <reaction evidence="10 11">
        <text>L-cysteinyl-[protein] + hexadecanoyl-CoA = S-hexadecanoyl-L-cysteinyl-[protein] + CoA</text>
        <dbReference type="Rhea" id="RHEA:36683"/>
        <dbReference type="Rhea" id="RHEA-COMP:10131"/>
        <dbReference type="Rhea" id="RHEA-COMP:11032"/>
        <dbReference type="ChEBI" id="CHEBI:29950"/>
        <dbReference type="ChEBI" id="CHEBI:57287"/>
        <dbReference type="ChEBI" id="CHEBI:57379"/>
        <dbReference type="ChEBI" id="CHEBI:74151"/>
        <dbReference type="EC" id="2.3.1.225"/>
    </reaction>
</comment>
<dbReference type="EMBL" id="KE651168">
    <property type="protein sequence ID" value="EEB09255.1"/>
    <property type="molecule type" value="Genomic_DNA"/>
</dbReference>
<evidence type="ECO:0000256" key="10">
    <source>
        <dbReference type="ARBA" id="ARBA00048048"/>
    </source>
</evidence>
<protein>
    <recommendedName>
        <fullName evidence="11">Palmitoyltransferase</fullName>
        <ecNumber evidence="11">2.3.1.225</ecNumber>
    </recommendedName>
</protein>
<proteinExistence type="inferred from homology"/>
<evidence type="ECO:0000313" key="15">
    <source>
        <dbReference type="Proteomes" id="UP000001744"/>
    </source>
</evidence>
<gene>
    <name evidence="14" type="primary">erf2</name>
    <name evidence="13" type="ORF">SJAG_04451</name>
</gene>
<dbReference type="OMA" id="YVTMFLI"/>
<dbReference type="VEuPathDB" id="FungiDB:SJAG_04451"/>
<evidence type="ECO:0000313" key="14">
    <source>
        <dbReference type="JaponicusDB" id="SJAG_04451"/>
    </source>
</evidence>
<dbReference type="GeneID" id="7051828"/>
<feature type="transmembrane region" description="Helical" evidence="11">
    <location>
        <begin position="113"/>
        <end position="130"/>
    </location>
</feature>
<evidence type="ECO:0000256" key="1">
    <source>
        <dbReference type="ARBA" id="ARBA00004127"/>
    </source>
</evidence>
<evidence type="ECO:0000256" key="6">
    <source>
        <dbReference type="ARBA" id="ARBA00023139"/>
    </source>
</evidence>
<evidence type="ECO:0000259" key="12">
    <source>
        <dbReference type="Pfam" id="PF01529"/>
    </source>
</evidence>
<dbReference type="GO" id="GO:0006612">
    <property type="term" value="P:protein targeting to membrane"/>
    <property type="evidence" value="ECO:0000318"/>
    <property type="project" value="GO_Central"/>
</dbReference>
<organism evidence="13 15">
    <name type="scientific">Schizosaccharomyces japonicus (strain yFS275 / FY16936)</name>
    <name type="common">Fission yeast</name>
    <dbReference type="NCBI Taxonomy" id="402676"/>
    <lineage>
        <taxon>Eukaryota</taxon>
        <taxon>Fungi</taxon>
        <taxon>Dikarya</taxon>
        <taxon>Ascomycota</taxon>
        <taxon>Taphrinomycotina</taxon>
        <taxon>Schizosaccharomycetes</taxon>
        <taxon>Schizosaccharomycetales</taxon>
        <taxon>Schizosaccharomycetaceae</taxon>
        <taxon>Schizosaccharomyces</taxon>
    </lineage>
</organism>
<dbReference type="HOGENOM" id="CLU_792633_0_0_1"/>
<keyword evidence="8 11" id="KW-0012">Acyltransferase</keyword>
<evidence type="ECO:0000256" key="2">
    <source>
        <dbReference type="ARBA" id="ARBA00022679"/>
    </source>
</evidence>
<evidence type="ECO:0000256" key="3">
    <source>
        <dbReference type="ARBA" id="ARBA00022692"/>
    </source>
</evidence>
<dbReference type="InterPro" id="IPR001594">
    <property type="entry name" value="Palmitoyltrfase_DHHC"/>
</dbReference>
<comment type="subcellular location">
    <subcellularLocation>
        <location evidence="1">Endomembrane system</location>
        <topology evidence="1">Multi-pass membrane protein</topology>
    </subcellularLocation>
</comment>
<feature type="transmembrane region" description="Helical" evidence="11">
    <location>
        <begin position="224"/>
        <end position="248"/>
    </location>
</feature>
<comment type="similarity">
    <text evidence="9">Belongs to the DHHC palmitoyltransferase family. ERF2/ZDHHC9 subfamily.</text>
</comment>
<evidence type="ECO:0000256" key="4">
    <source>
        <dbReference type="ARBA" id="ARBA00022989"/>
    </source>
</evidence>
<dbReference type="PROSITE" id="PS50216">
    <property type="entry name" value="DHHC"/>
    <property type="match status" value="1"/>
</dbReference>
<keyword evidence="3 11" id="KW-0812">Transmembrane</keyword>
<keyword evidence="2 11" id="KW-0808">Transferase</keyword>
<accession>B6K6V1</accession>
<dbReference type="Pfam" id="PF01529">
    <property type="entry name" value="DHHC"/>
    <property type="match status" value="1"/>
</dbReference>
<dbReference type="PANTHER" id="PTHR22883">
    <property type="entry name" value="ZINC FINGER DHHC DOMAIN CONTAINING PROTEIN"/>
    <property type="match status" value="1"/>
</dbReference>
<comment type="domain">
    <text evidence="11">The DHHC domain is required for palmitoyltransferase activity.</text>
</comment>
<keyword evidence="4 11" id="KW-1133">Transmembrane helix</keyword>
<keyword evidence="15" id="KW-1185">Reference proteome</keyword>
<keyword evidence="7" id="KW-0449">Lipoprotein</keyword>
<dbReference type="GO" id="GO:0005794">
    <property type="term" value="C:Golgi apparatus"/>
    <property type="evidence" value="ECO:0000318"/>
    <property type="project" value="GO_Central"/>
</dbReference>
<evidence type="ECO:0000256" key="9">
    <source>
        <dbReference type="ARBA" id="ARBA00023463"/>
    </source>
</evidence>
<dbReference type="InterPro" id="IPR039859">
    <property type="entry name" value="PFA4/ZDH16/20/ERF2-like"/>
</dbReference>
<dbReference type="GO" id="GO:0019706">
    <property type="term" value="F:protein-cysteine S-palmitoyltransferase activity"/>
    <property type="evidence" value="ECO:0000318"/>
    <property type="project" value="GO_Central"/>
</dbReference>
<dbReference type="EC" id="2.3.1.225" evidence="11"/>
<dbReference type="Proteomes" id="UP000001744">
    <property type="component" value="Unassembled WGS sequence"/>
</dbReference>
<dbReference type="eggNOG" id="KOG1311">
    <property type="taxonomic scope" value="Eukaryota"/>
</dbReference>
<dbReference type="RefSeq" id="XP_002175548.1">
    <property type="nucleotide sequence ID" value="XM_002175512.1"/>
</dbReference>
<feature type="transmembrane region" description="Helical" evidence="11">
    <location>
        <begin position="83"/>
        <end position="107"/>
    </location>
</feature>
<evidence type="ECO:0000256" key="11">
    <source>
        <dbReference type="RuleBase" id="RU079119"/>
    </source>
</evidence>
<keyword evidence="6" id="KW-0564">Palmitate</keyword>
<dbReference type="GO" id="GO:0005783">
    <property type="term" value="C:endoplasmic reticulum"/>
    <property type="evidence" value="ECO:0000318"/>
    <property type="project" value="GO_Central"/>
</dbReference>
<evidence type="ECO:0000256" key="8">
    <source>
        <dbReference type="ARBA" id="ARBA00023315"/>
    </source>
</evidence>
<reference evidence="13 15" key="1">
    <citation type="journal article" date="2011" name="Science">
        <title>Comparative functional genomics of the fission yeasts.</title>
        <authorList>
            <person name="Rhind N."/>
            <person name="Chen Z."/>
            <person name="Yassour M."/>
            <person name="Thompson D.A."/>
            <person name="Haas B.J."/>
            <person name="Habib N."/>
            <person name="Wapinski I."/>
            <person name="Roy S."/>
            <person name="Lin M.F."/>
            <person name="Heiman D.I."/>
            <person name="Young S.K."/>
            <person name="Furuya K."/>
            <person name="Guo Y."/>
            <person name="Pidoux A."/>
            <person name="Chen H.M."/>
            <person name="Robbertse B."/>
            <person name="Goldberg J.M."/>
            <person name="Aoki K."/>
            <person name="Bayne E.H."/>
            <person name="Berlin A.M."/>
            <person name="Desjardins C.A."/>
            <person name="Dobbs E."/>
            <person name="Dukaj L."/>
            <person name="Fan L."/>
            <person name="FitzGerald M.G."/>
            <person name="French C."/>
            <person name="Gujja S."/>
            <person name="Hansen K."/>
            <person name="Keifenheim D."/>
            <person name="Levin J.Z."/>
            <person name="Mosher R.A."/>
            <person name="Mueller C.A."/>
            <person name="Pfiffner J."/>
            <person name="Priest M."/>
            <person name="Russ C."/>
            <person name="Smialowska A."/>
            <person name="Swoboda P."/>
            <person name="Sykes S.M."/>
            <person name="Vaughn M."/>
            <person name="Vengrova S."/>
            <person name="Yoder R."/>
            <person name="Zeng Q."/>
            <person name="Allshire R."/>
            <person name="Baulcombe D."/>
            <person name="Birren B.W."/>
            <person name="Brown W."/>
            <person name="Ekwall K."/>
            <person name="Kellis M."/>
            <person name="Leatherwood J."/>
            <person name="Levin H."/>
            <person name="Margalit H."/>
            <person name="Martienssen R."/>
            <person name="Nieduszynski C.A."/>
            <person name="Spatafora J.W."/>
            <person name="Friedman N."/>
            <person name="Dalgaard J.Z."/>
            <person name="Baumann P."/>
            <person name="Niki H."/>
            <person name="Regev A."/>
            <person name="Nusbaum C."/>
        </authorList>
    </citation>
    <scope>NUCLEOTIDE SEQUENCE [LARGE SCALE GENOMIC DNA]</scope>
    <source>
        <strain evidence="15">yFS275 / FY16936</strain>
    </source>
</reference>
<sequence length="348" mass="40131">MTSSTLQPHPSRYAWKQNWSARAYKLTDPTYPLEVHEKQTGSSNAEVAQVPITGIVERRYKEFPGKTLFFCNGRIQMANQFKYLIITICCISIPSGLFFGFTAPWLWRNISPALPLTFAYILAIALSSMFKTCTSDPGIIPRNTHVLTYDPLHPWSTIPEDREVVIGSTRPDAAFLVTLRYCHTCHVYRPPRASHCSICDNCVEYSDHHCIWLNNCIGRRNYRYFYIFLLFIFLSAVYMSVLSFYMVFKSYNRSSGVSFSRYLRKPTVGMSFFLALCSCIGCTYPGLLAGYHCYLIARGQTTHEYLRAQSTDTRDPRPYNNSAIRNFVIVLCRPKIVSYIRPRRKSYI</sequence>